<feature type="transmembrane region" description="Helical" evidence="1">
    <location>
        <begin position="109"/>
        <end position="127"/>
    </location>
</feature>
<dbReference type="InterPro" id="IPR036147">
    <property type="entry name" value="Anti-sigma_E_RseA_N_sf"/>
</dbReference>
<evidence type="ECO:0000313" key="3">
    <source>
        <dbReference type="EMBL" id="MDQ9170655.1"/>
    </source>
</evidence>
<keyword evidence="4" id="KW-1185">Reference proteome</keyword>
<comment type="caution">
    <text evidence="3">The sequence shown here is derived from an EMBL/GenBank/DDBJ whole genome shotgun (WGS) entry which is preliminary data.</text>
</comment>
<dbReference type="Proteomes" id="UP001225596">
    <property type="component" value="Unassembled WGS sequence"/>
</dbReference>
<dbReference type="PANTHER" id="PTHR38104:SF1">
    <property type="entry name" value="ANTI-SIGMA-E FACTOR RSEA"/>
    <property type="match status" value="1"/>
</dbReference>
<evidence type="ECO:0000313" key="4">
    <source>
        <dbReference type="Proteomes" id="UP001225596"/>
    </source>
</evidence>
<protein>
    <submittedName>
        <fullName evidence="3">Sigma-E factor negative regulatory protein</fullName>
    </submittedName>
</protein>
<keyword evidence="1" id="KW-1133">Transmembrane helix</keyword>
<dbReference type="Pfam" id="PF03872">
    <property type="entry name" value="RseA_N"/>
    <property type="match status" value="1"/>
</dbReference>
<organism evidence="3 4">
    <name type="scientific">Keguizhuia sedimenti</name>
    <dbReference type="NCBI Taxonomy" id="3064264"/>
    <lineage>
        <taxon>Bacteria</taxon>
        <taxon>Pseudomonadati</taxon>
        <taxon>Pseudomonadota</taxon>
        <taxon>Betaproteobacteria</taxon>
        <taxon>Burkholderiales</taxon>
        <taxon>Oxalobacteraceae</taxon>
        <taxon>Keguizhuia</taxon>
    </lineage>
</organism>
<dbReference type="RefSeq" id="WP_338436583.1">
    <property type="nucleotide sequence ID" value="NZ_JAUYVH010000004.1"/>
</dbReference>
<name>A0ABU1BNT2_9BURK</name>
<keyword evidence="1" id="KW-0472">Membrane</keyword>
<dbReference type="PANTHER" id="PTHR38104">
    <property type="match status" value="1"/>
</dbReference>
<feature type="domain" description="Anti sigma-E protein RseA N-terminal" evidence="2">
    <location>
        <begin position="15"/>
        <end position="96"/>
    </location>
</feature>
<keyword evidence="1" id="KW-0812">Transmembrane</keyword>
<dbReference type="InterPro" id="IPR052383">
    <property type="entry name" value="Anti-sigma-E_RseA-like"/>
</dbReference>
<accession>A0ABU1BNT2</accession>
<dbReference type="SUPFAM" id="SSF89069">
    <property type="entry name" value="N-terminal, cytoplasmic domain of anti-sigmaE factor RseA"/>
    <property type="match status" value="1"/>
</dbReference>
<reference evidence="3 4" key="1">
    <citation type="submission" date="2023-08" db="EMBL/GenBank/DDBJ databases">
        <title>Oxalobacteraceae gen .nov., isolated from river sludge outside the plant.</title>
        <authorList>
            <person name="Zhao S.Y."/>
        </authorList>
    </citation>
    <scope>NUCLEOTIDE SEQUENCE [LARGE SCALE GENOMIC DNA]</scope>
    <source>
        <strain evidence="3 4">R-40</strain>
    </source>
</reference>
<sequence length="222" mass="23480">MALLGNRMKNSNVPQEKISALADGELEASELDAVFASLRKPEVRKEWDLYHQIGDALRSEDMASDLSTDFAARMAAKLDAEPTVFAPAAQLSKNAAAVKCSKAEAVKRFAMPGIAAVLAAFTAYLVAPQLMTGGTTKPAEPYASSSLASASSHAILPVASVPAIASSASAKASSSADANQDAVVLRDPSIDEYLLAHQRYSPSLYDTTQFVRSATFENEPQK</sequence>
<dbReference type="EMBL" id="JAUYVH010000004">
    <property type="protein sequence ID" value="MDQ9170655.1"/>
    <property type="molecule type" value="Genomic_DNA"/>
</dbReference>
<gene>
    <name evidence="3" type="ORF">Q8A64_09570</name>
</gene>
<proteinExistence type="predicted"/>
<evidence type="ECO:0000259" key="2">
    <source>
        <dbReference type="Pfam" id="PF03872"/>
    </source>
</evidence>
<evidence type="ECO:0000256" key="1">
    <source>
        <dbReference type="SAM" id="Phobius"/>
    </source>
</evidence>
<dbReference type="CDD" id="cd16328">
    <property type="entry name" value="RseA_N"/>
    <property type="match status" value="1"/>
</dbReference>
<dbReference type="InterPro" id="IPR005572">
    <property type="entry name" value="Anti-sigma_E_RseA_N"/>
</dbReference>
<dbReference type="Gene3D" id="1.10.10.880">
    <property type="entry name" value="Anti sigma-E protein RseA, N-terminal domain"/>
    <property type="match status" value="1"/>
</dbReference>